<organism evidence="1 2">
    <name type="scientific">Posidoniimonas corsicana</name>
    <dbReference type="NCBI Taxonomy" id="1938618"/>
    <lineage>
        <taxon>Bacteria</taxon>
        <taxon>Pseudomonadati</taxon>
        <taxon>Planctomycetota</taxon>
        <taxon>Planctomycetia</taxon>
        <taxon>Pirellulales</taxon>
        <taxon>Lacipirellulaceae</taxon>
        <taxon>Posidoniimonas</taxon>
    </lineage>
</organism>
<dbReference type="EMBL" id="SIHJ01000002">
    <property type="protein sequence ID" value="TWT34021.1"/>
    <property type="molecule type" value="Genomic_DNA"/>
</dbReference>
<keyword evidence="2" id="KW-1185">Reference proteome</keyword>
<evidence type="ECO:0000313" key="1">
    <source>
        <dbReference type="EMBL" id="TWT34021.1"/>
    </source>
</evidence>
<dbReference type="AlphaFoldDB" id="A0A5C5V6W2"/>
<dbReference type="OrthoDB" id="1253105at2"/>
<comment type="caution">
    <text evidence="1">The sequence shown here is derived from an EMBL/GenBank/DDBJ whole genome shotgun (WGS) entry which is preliminary data.</text>
</comment>
<sequence>MPNSSSLTGGAKIGMMNVSWPFVRLSASPAGIVMRAPFGRTYEFPTDGITCVRPCGLLPLVGSGVKIEHTIDRHPTRMIFWYPMRQPAEVLEFLRSAGIPGEKLSTERA</sequence>
<name>A0A5C5V6W2_9BACT</name>
<protein>
    <submittedName>
        <fullName evidence="1">Uncharacterized protein</fullName>
    </submittedName>
</protein>
<dbReference type="Proteomes" id="UP000316714">
    <property type="component" value="Unassembled WGS sequence"/>
</dbReference>
<gene>
    <name evidence="1" type="ORF">KOR34_38570</name>
</gene>
<dbReference type="RefSeq" id="WP_146567119.1">
    <property type="nucleotide sequence ID" value="NZ_SIHJ01000002.1"/>
</dbReference>
<evidence type="ECO:0000313" key="2">
    <source>
        <dbReference type="Proteomes" id="UP000316714"/>
    </source>
</evidence>
<reference evidence="1 2" key="1">
    <citation type="submission" date="2019-02" db="EMBL/GenBank/DDBJ databases">
        <title>Deep-cultivation of Planctomycetes and their phenomic and genomic characterization uncovers novel biology.</title>
        <authorList>
            <person name="Wiegand S."/>
            <person name="Jogler M."/>
            <person name="Boedeker C."/>
            <person name="Pinto D."/>
            <person name="Vollmers J."/>
            <person name="Rivas-Marin E."/>
            <person name="Kohn T."/>
            <person name="Peeters S.H."/>
            <person name="Heuer A."/>
            <person name="Rast P."/>
            <person name="Oberbeckmann S."/>
            <person name="Bunk B."/>
            <person name="Jeske O."/>
            <person name="Meyerdierks A."/>
            <person name="Storesund J.E."/>
            <person name="Kallscheuer N."/>
            <person name="Luecker S."/>
            <person name="Lage O.M."/>
            <person name="Pohl T."/>
            <person name="Merkel B.J."/>
            <person name="Hornburger P."/>
            <person name="Mueller R.-W."/>
            <person name="Bruemmer F."/>
            <person name="Labrenz M."/>
            <person name="Spormann A.M."/>
            <person name="Op Den Camp H."/>
            <person name="Overmann J."/>
            <person name="Amann R."/>
            <person name="Jetten M.S.M."/>
            <person name="Mascher T."/>
            <person name="Medema M.H."/>
            <person name="Devos D.P."/>
            <person name="Kaster A.-K."/>
            <person name="Ovreas L."/>
            <person name="Rohde M."/>
            <person name="Galperin M.Y."/>
            <person name="Jogler C."/>
        </authorList>
    </citation>
    <scope>NUCLEOTIDE SEQUENCE [LARGE SCALE GENOMIC DNA]</scope>
    <source>
        <strain evidence="1 2">KOR34</strain>
    </source>
</reference>
<proteinExistence type="predicted"/>
<accession>A0A5C5V6W2</accession>